<evidence type="ECO:0000313" key="3">
    <source>
        <dbReference type="Proteomes" id="UP000620633"/>
    </source>
</evidence>
<sequence length="155" mass="17217">MRRPVLFSLTLTAALTAVPALAADVSGRLWSFAQGKVPGFKEEVLVPGTVHRIWDAPPGLQAERLMFLYLPEVSTDHWMLGLFRPKLSKSEYLGTEQLSFVGQTADPTTNVYRVTGGLLRGSLVQEWTDRGGRMVVIYSSRMALEAPKLARFVRP</sequence>
<dbReference type="RefSeq" id="WP_189103845.1">
    <property type="nucleotide sequence ID" value="NZ_BMQO01000027.1"/>
</dbReference>
<keyword evidence="1" id="KW-0732">Signal</keyword>
<feature type="signal peptide" evidence="1">
    <location>
        <begin position="1"/>
        <end position="22"/>
    </location>
</feature>
<gene>
    <name evidence="2" type="ORF">GCM10008961_34500</name>
</gene>
<organism evidence="2 3">
    <name type="scientific">Deinococcus knuensis</name>
    <dbReference type="NCBI Taxonomy" id="1837380"/>
    <lineage>
        <taxon>Bacteria</taxon>
        <taxon>Thermotogati</taxon>
        <taxon>Deinococcota</taxon>
        <taxon>Deinococci</taxon>
        <taxon>Deinococcales</taxon>
        <taxon>Deinococcaceae</taxon>
        <taxon>Deinococcus</taxon>
    </lineage>
</organism>
<keyword evidence="3" id="KW-1185">Reference proteome</keyword>
<protein>
    <submittedName>
        <fullName evidence="2">Uncharacterized protein</fullName>
    </submittedName>
</protein>
<accession>A0ABQ2STZ0</accession>
<evidence type="ECO:0000256" key="1">
    <source>
        <dbReference type="SAM" id="SignalP"/>
    </source>
</evidence>
<dbReference type="EMBL" id="BMQO01000027">
    <property type="protein sequence ID" value="GGS40221.1"/>
    <property type="molecule type" value="Genomic_DNA"/>
</dbReference>
<reference evidence="3" key="1">
    <citation type="journal article" date="2019" name="Int. J. Syst. Evol. Microbiol.">
        <title>The Global Catalogue of Microorganisms (GCM) 10K type strain sequencing project: providing services to taxonomists for standard genome sequencing and annotation.</title>
        <authorList>
            <consortium name="The Broad Institute Genomics Platform"/>
            <consortium name="The Broad Institute Genome Sequencing Center for Infectious Disease"/>
            <person name="Wu L."/>
            <person name="Ma J."/>
        </authorList>
    </citation>
    <scope>NUCLEOTIDE SEQUENCE [LARGE SCALE GENOMIC DNA]</scope>
    <source>
        <strain evidence="3">JCM 31406</strain>
    </source>
</reference>
<proteinExistence type="predicted"/>
<name>A0ABQ2STZ0_9DEIO</name>
<comment type="caution">
    <text evidence="2">The sequence shown here is derived from an EMBL/GenBank/DDBJ whole genome shotgun (WGS) entry which is preliminary data.</text>
</comment>
<feature type="chain" id="PRO_5045315183" evidence="1">
    <location>
        <begin position="23"/>
        <end position="155"/>
    </location>
</feature>
<dbReference type="Proteomes" id="UP000620633">
    <property type="component" value="Unassembled WGS sequence"/>
</dbReference>
<evidence type="ECO:0000313" key="2">
    <source>
        <dbReference type="EMBL" id="GGS40221.1"/>
    </source>
</evidence>